<dbReference type="SUPFAM" id="SSF54001">
    <property type="entry name" value="Cysteine proteinases"/>
    <property type="match status" value="1"/>
</dbReference>
<dbReference type="Gene3D" id="3.30.2140.20">
    <property type="match status" value="1"/>
</dbReference>
<sequence length="209" mass="23216">MQPMEGSNTTYFVDVGAAAHPMLLADGEVVRLAPTSKGPRSLSGGSSPSKDPTQPKISRVLYSFIDDEFFDADYKAVNYSVLGLTAGRFWENVVRVKFFWISNEAVRSIDDTADPATLTPLTRYMGWLAMAGNAVRSHIGTQMAVLREMKTEVERADALKEFFGIDIPHEDLKHTRSRAKLKVRTSEKCDVDNCMCSSPGCIRLGMWDL</sequence>
<name>A0AAD7IX26_9AGAR</name>
<reference evidence="2" key="1">
    <citation type="submission" date="2023-03" db="EMBL/GenBank/DDBJ databases">
        <title>Massive genome expansion in bonnet fungi (Mycena s.s.) driven by repeated elements and novel gene families across ecological guilds.</title>
        <authorList>
            <consortium name="Lawrence Berkeley National Laboratory"/>
            <person name="Harder C.B."/>
            <person name="Miyauchi S."/>
            <person name="Viragh M."/>
            <person name="Kuo A."/>
            <person name="Thoen E."/>
            <person name="Andreopoulos B."/>
            <person name="Lu D."/>
            <person name="Skrede I."/>
            <person name="Drula E."/>
            <person name="Henrissat B."/>
            <person name="Morin E."/>
            <person name="Kohler A."/>
            <person name="Barry K."/>
            <person name="LaButti K."/>
            <person name="Morin E."/>
            <person name="Salamov A."/>
            <person name="Lipzen A."/>
            <person name="Mereny Z."/>
            <person name="Hegedus B."/>
            <person name="Baldrian P."/>
            <person name="Stursova M."/>
            <person name="Weitz H."/>
            <person name="Taylor A."/>
            <person name="Grigoriev I.V."/>
            <person name="Nagy L.G."/>
            <person name="Martin F."/>
            <person name="Kauserud H."/>
        </authorList>
    </citation>
    <scope>NUCLEOTIDE SEQUENCE</scope>
    <source>
        <strain evidence="2">CBHHK188m</strain>
    </source>
</reference>
<feature type="compositionally biased region" description="Low complexity" evidence="1">
    <location>
        <begin position="36"/>
        <end position="50"/>
    </location>
</feature>
<feature type="region of interest" description="Disordered" evidence="1">
    <location>
        <begin position="35"/>
        <end position="54"/>
    </location>
</feature>
<dbReference type="EMBL" id="JARJLG010000078">
    <property type="protein sequence ID" value="KAJ7751535.1"/>
    <property type="molecule type" value="Genomic_DNA"/>
</dbReference>
<evidence type="ECO:0000313" key="3">
    <source>
        <dbReference type="Proteomes" id="UP001215280"/>
    </source>
</evidence>
<keyword evidence="3" id="KW-1185">Reference proteome</keyword>
<gene>
    <name evidence="2" type="ORF">DFH07DRAFT_1032430</name>
</gene>
<organism evidence="2 3">
    <name type="scientific">Mycena maculata</name>
    <dbReference type="NCBI Taxonomy" id="230809"/>
    <lineage>
        <taxon>Eukaryota</taxon>
        <taxon>Fungi</taxon>
        <taxon>Dikarya</taxon>
        <taxon>Basidiomycota</taxon>
        <taxon>Agaricomycotina</taxon>
        <taxon>Agaricomycetes</taxon>
        <taxon>Agaricomycetidae</taxon>
        <taxon>Agaricales</taxon>
        <taxon>Marasmiineae</taxon>
        <taxon>Mycenaceae</taxon>
        <taxon>Mycena</taxon>
    </lineage>
</organism>
<comment type="caution">
    <text evidence="2">The sequence shown here is derived from an EMBL/GenBank/DDBJ whole genome shotgun (WGS) entry which is preliminary data.</text>
</comment>
<dbReference type="AlphaFoldDB" id="A0AAD7IX26"/>
<dbReference type="InterPro" id="IPR038765">
    <property type="entry name" value="Papain-like_cys_pep_sf"/>
</dbReference>
<evidence type="ECO:0000256" key="1">
    <source>
        <dbReference type="SAM" id="MobiDB-lite"/>
    </source>
</evidence>
<dbReference type="Proteomes" id="UP001215280">
    <property type="component" value="Unassembled WGS sequence"/>
</dbReference>
<evidence type="ECO:0000313" key="2">
    <source>
        <dbReference type="EMBL" id="KAJ7751535.1"/>
    </source>
</evidence>
<protein>
    <submittedName>
        <fullName evidence="2">Uncharacterized protein</fullName>
    </submittedName>
</protein>
<dbReference type="InterPro" id="IPR053710">
    <property type="entry name" value="Arylamine_NAT_domain_sf"/>
</dbReference>
<accession>A0AAD7IX26</accession>
<proteinExistence type="predicted"/>